<gene>
    <name evidence="3" type="ORF">EWM64_g649</name>
</gene>
<evidence type="ECO:0000256" key="1">
    <source>
        <dbReference type="SAM" id="MobiDB-lite"/>
    </source>
</evidence>
<protein>
    <recommendedName>
        <fullName evidence="2">HAM1-like N-terminal domain-containing protein</fullName>
    </recommendedName>
</protein>
<evidence type="ECO:0000259" key="2">
    <source>
        <dbReference type="Pfam" id="PF19343"/>
    </source>
</evidence>
<feature type="domain" description="HAM1-like N-terminal" evidence="2">
    <location>
        <begin position="82"/>
        <end position="467"/>
    </location>
</feature>
<dbReference type="OrthoDB" id="5407957at2759"/>
<evidence type="ECO:0000313" key="4">
    <source>
        <dbReference type="Proteomes" id="UP000298061"/>
    </source>
</evidence>
<organism evidence="3 4">
    <name type="scientific">Hericium alpestre</name>
    <dbReference type="NCBI Taxonomy" id="135208"/>
    <lineage>
        <taxon>Eukaryota</taxon>
        <taxon>Fungi</taxon>
        <taxon>Dikarya</taxon>
        <taxon>Basidiomycota</taxon>
        <taxon>Agaricomycotina</taxon>
        <taxon>Agaricomycetes</taxon>
        <taxon>Russulales</taxon>
        <taxon>Hericiaceae</taxon>
        <taxon>Hericium</taxon>
    </lineage>
</organism>
<dbReference type="Proteomes" id="UP000298061">
    <property type="component" value="Unassembled WGS sequence"/>
</dbReference>
<evidence type="ECO:0000313" key="3">
    <source>
        <dbReference type="EMBL" id="TFY83363.1"/>
    </source>
</evidence>
<dbReference type="EMBL" id="SFCI01000034">
    <property type="protein sequence ID" value="TFY83363.1"/>
    <property type="molecule type" value="Genomic_DNA"/>
</dbReference>
<keyword evidence="4" id="KW-1185">Reference proteome</keyword>
<dbReference type="InterPro" id="IPR045967">
    <property type="entry name" value="HAM1-like_N"/>
</dbReference>
<dbReference type="STRING" id="135208.A0A4Z0AAK2"/>
<feature type="compositionally biased region" description="Polar residues" evidence="1">
    <location>
        <begin position="611"/>
        <end position="634"/>
    </location>
</feature>
<dbReference type="AlphaFoldDB" id="A0A4Z0AAK2"/>
<reference evidence="3 4" key="1">
    <citation type="submission" date="2019-02" db="EMBL/GenBank/DDBJ databases">
        <title>Genome sequencing of the rare red list fungi Hericium alpestre (H. flagellum).</title>
        <authorList>
            <person name="Buettner E."/>
            <person name="Kellner H."/>
        </authorList>
    </citation>
    <scope>NUCLEOTIDE SEQUENCE [LARGE SCALE GENOMIC DNA]</scope>
    <source>
        <strain evidence="3 4">DSM 108284</strain>
    </source>
</reference>
<proteinExistence type="predicted"/>
<sequence>MKDATSSLPTGQEVAQDGAEILNAMKDICWLLVSSSAFRVLASDVLLTMEELAVFLAIEVQSTASQVETSAKEAESIVRSGDISFQAVQDSVDHAKNDLGSIANAKKGRLVELNVETSAKLQDSVVRRVQDVMLLAHSDPPHRRALRTILGLVRKHAEKLKASVQSAADGPATVEIEASVYVEPRLAEALLRLKDLLSRFAAGHPLDPLIYSFRKVLVEIINIPVQEESSIRSYLHAVGIWLDQALNERSFATSPEGSRSLEQLYDRGRELLATERDSALLQDARTFLEELQTFMRALTSDKATSAFVAALDELAVSLEVLGISLISDAAAIARQRRTELMKTALGWLLPRIFYHVKAIPIPRIEYKDDSFEIAIGPALLTPASACASLLPDHLRIENLSEVSITTAGPDRQRGQADADVDIANRMHIHLDGMRVSASGLGYRFLLKGLVGYEDQGLLSLEAGGSGVIAEGLKIDIVLDMVVPTGDEDYDTATGDQQNAFFHVHSIHVDIPGLHFAIDRSRHWIFNKLLVQPLSGFVVRQVLGRLLETRLRVALDGLGQTLGQICRQAVKNAAHEERSSPSYQDYWTAVLQSIEVSAGIVDAEDEGRGSSEPESQPTMATNTNVSRKGITQTTVEEPDLEAGPSGTSSETVMAIGIVPQVVQGETGAYAEDDSERHQPTFGFAITSIREGLEIGEDKATKIAVDAAKSAERANLEVVRAEKRWTMRQQMERRRSGWKSDAFNL</sequence>
<dbReference type="Pfam" id="PF19343">
    <property type="entry name" value="HAM1_N"/>
    <property type="match status" value="1"/>
</dbReference>
<dbReference type="PANTHER" id="PTHR31138:SF1">
    <property type="entry name" value="PDZ DOMAIN-CONTAINING PROTEIN"/>
    <property type="match status" value="1"/>
</dbReference>
<feature type="region of interest" description="Disordered" evidence="1">
    <location>
        <begin position="602"/>
        <end position="647"/>
    </location>
</feature>
<accession>A0A4Z0AAK2</accession>
<dbReference type="PANTHER" id="PTHR31138">
    <property type="entry name" value="CHROMOSOME 19, WHOLE GENOME SHOTGUN SEQUENCE"/>
    <property type="match status" value="1"/>
</dbReference>
<name>A0A4Z0AAK2_9AGAM</name>
<comment type="caution">
    <text evidence="3">The sequence shown here is derived from an EMBL/GenBank/DDBJ whole genome shotgun (WGS) entry which is preliminary data.</text>
</comment>